<feature type="signal peptide" evidence="6">
    <location>
        <begin position="1"/>
        <end position="22"/>
    </location>
</feature>
<evidence type="ECO:0000256" key="2">
    <source>
        <dbReference type="ARBA" id="ARBA00023136"/>
    </source>
</evidence>
<sequence length="258" mass="27807">MNNFPRYTILGALVIGLFSACASPPEATDRQIELRNKLAALQNDPVLSRYSPQARAEAESAVARMDQPQASLQDRTHNEFIAYHKIEIAEVKAREAHLLERQNAMSDDTAAARLASRTAEADDANRRAAALKAELAAMNAKPSPRGMLVTLGDVLFSTGQYNISPNADANLDKLFSFLDSNPESRLAIEGHTDNVGASEANLALSQSRAFAVSSYLEGKGISRKRMTVQGLGETAPVAGNDSAAGRQLNRRVEATILD</sequence>
<keyword evidence="2 4" id="KW-0472">Membrane</keyword>
<dbReference type="Pfam" id="PF00691">
    <property type="entry name" value="OmpA"/>
    <property type="match status" value="1"/>
</dbReference>
<accession>A0AA86IYJ7</accession>
<evidence type="ECO:0000259" key="7">
    <source>
        <dbReference type="PROSITE" id="PS51123"/>
    </source>
</evidence>
<dbReference type="RefSeq" id="WP_130556618.1">
    <property type="nucleotide sequence ID" value="NZ_AP028947.1"/>
</dbReference>
<keyword evidence="3" id="KW-0998">Cell outer membrane</keyword>
<keyword evidence="5" id="KW-0175">Coiled coil</keyword>
<keyword evidence="6" id="KW-0732">Signal</keyword>
<comment type="subcellular location">
    <subcellularLocation>
        <location evidence="1">Cell outer membrane</location>
    </subcellularLocation>
</comment>
<reference evidence="8 9" key="1">
    <citation type="submission" date="2023-10" db="EMBL/GenBank/DDBJ databases">
        <title>Complete Genome Sequence of Limnobacter thiooxidans CS-K2T, Isolated from freshwater lake sediments in Bavaria, Germany.</title>
        <authorList>
            <person name="Naruki M."/>
            <person name="Watanabe A."/>
            <person name="Warashina T."/>
            <person name="Morita T."/>
            <person name="Arakawa K."/>
        </authorList>
    </citation>
    <scope>NUCLEOTIDE SEQUENCE [LARGE SCALE GENOMIC DNA]</scope>
    <source>
        <strain evidence="8 9">CS-K2</strain>
    </source>
</reference>
<dbReference type="InterPro" id="IPR036737">
    <property type="entry name" value="OmpA-like_sf"/>
</dbReference>
<dbReference type="PANTHER" id="PTHR30329:SF21">
    <property type="entry name" value="LIPOPROTEIN YIAD-RELATED"/>
    <property type="match status" value="1"/>
</dbReference>
<dbReference type="PROSITE" id="PS51123">
    <property type="entry name" value="OMPA_2"/>
    <property type="match status" value="1"/>
</dbReference>
<dbReference type="PROSITE" id="PS51257">
    <property type="entry name" value="PROKAR_LIPOPROTEIN"/>
    <property type="match status" value="1"/>
</dbReference>
<name>A0AA86IYJ7_9BURK</name>
<keyword evidence="9" id="KW-1185">Reference proteome</keyword>
<evidence type="ECO:0000256" key="6">
    <source>
        <dbReference type="SAM" id="SignalP"/>
    </source>
</evidence>
<dbReference type="KEGG" id="lto:RGQ30_13650"/>
<dbReference type="PRINTS" id="PR01021">
    <property type="entry name" value="OMPADOMAIN"/>
</dbReference>
<feature type="domain" description="OmpA-like" evidence="7">
    <location>
        <begin position="143"/>
        <end position="258"/>
    </location>
</feature>
<evidence type="ECO:0000256" key="3">
    <source>
        <dbReference type="ARBA" id="ARBA00023237"/>
    </source>
</evidence>
<dbReference type="CDD" id="cd07185">
    <property type="entry name" value="OmpA_C-like"/>
    <property type="match status" value="1"/>
</dbReference>
<dbReference type="InterPro" id="IPR050330">
    <property type="entry name" value="Bact_OuterMem_StrucFunc"/>
</dbReference>
<protein>
    <submittedName>
        <fullName evidence="8">OmpA family protein</fullName>
    </submittedName>
</protein>
<organism evidence="8 9">
    <name type="scientific">Limnobacter thiooxidans</name>
    <dbReference type="NCBI Taxonomy" id="131080"/>
    <lineage>
        <taxon>Bacteria</taxon>
        <taxon>Pseudomonadati</taxon>
        <taxon>Pseudomonadota</taxon>
        <taxon>Betaproteobacteria</taxon>
        <taxon>Burkholderiales</taxon>
        <taxon>Burkholderiaceae</taxon>
        <taxon>Limnobacter</taxon>
    </lineage>
</organism>
<dbReference type="InterPro" id="IPR006664">
    <property type="entry name" value="OMP_bac"/>
</dbReference>
<evidence type="ECO:0000256" key="5">
    <source>
        <dbReference type="SAM" id="Coils"/>
    </source>
</evidence>
<evidence type="ECO:0000256" key="1">
    <source>
        <dbReference type="ARBA" id="ARBA00004442"/>
    </source>
</evidence>
<gene>
    <name evidence="8" type="ORF">RGQ30_13650</name>
</gene>
<dbReference type="PANTHER" id="PTHR30329">
    <property type="entry name" value="STATOR ELEMENT OF FLAGELLAR MOTOR COMPLEX"/>
    <property type="match status" value="1"/>
</dbReference>
<dbReference type="AlphaFoldDB" id="A0AA86IYJ7"/>
<dbReference type="Gene3D" id="3.30.1330.60">
    <property type="entry name" value="OmpA-like domain"/>
    <property type="match status" value="1"/>
</dbReference>
<evidence type="ECO:0000256" key="4">
    <source>
        <dbReference type="PROSITE-ProRule" id="PRU00473"/>
    </source>
</evidence>
<evidence type="ECO:0000313" key="9">
    <source>
        <dbReference type="Proteomes" id="UP001329151"/>
    </source>
</evidence>
<dbReference type="Proteomes" id="UP001329151">
    <property type="component" value="Chromosome"/>
</dbReference>
<proteinExistence type="predicted"/>
<dbReference type="SUPFAM" id="SSF103088">
    <property type="entry name" value="OmpA-like"/>
    <property type="match status" value="1"/>
</dbReference>
<dbReference type="GO" id="GO:0009279">
    <property type="term" value="C:cell outer membrane"/>
    <property type="evidence" value="ECO:0007669"/>
    <property type="project" value="UniProtKB-SubCell"/>
</dbReference>
<dbReference type="EMBL" id="AP028947">
    <property type="protein sequence ID" value="BET25864.1"/>
    <property type="molecule type" value="Genomic_DNA"/>
</dbReference>
<feature type="coiled-coil region" evidence="5">
    <location>
        <begin position="114"/>
        <end position="141"/>
    </location>
</feature>
<evidence type="ECO:0000313" key="8">
    <source>
        <dbReference type="EMBL" id="BET25864.1"/>
    </source>
</evidence>
<feature type="chain" id="PRO_5046135607" evidence="6">
    <location>
        <begin position="23"/>
        <end position="258"/>
    </location>
</feature>
<dbReference type="InterPro" id="IPR006665">
    <property type="entry name" value="OmpA-like"/>
</dbReference>